<dbReference type="HOGENOM" id="CLU_008698_3_0_1"/>
<dbReference type="Pfam" id="PF14791">
    <property type="entry name" value="DNA_pol_B_thumb"/>
    <property type="match status" value="1"/>
</dbReference>
<dbReference type="Gene3D" id="1.10.150.110">
    <property type="entry name" value="DNA polymerase beta, N-terminal domain-like"/>
    <property type="match status" value="1"/>
</dbReference>
<evidence type="ECO:0000256" key="9">
    <source>
        <dbReference type="ARBA" id="ARBA00022763"/>
    </source>
</evidence>
<dbReference type="Proteomes" id="UP000016935">
    <property type="component" value="Unassembled WGS sequence"/>
</dbReference>
<evidence type="ECO:0000256" key="14">
    <source>
        <dbReference type="ARBA" id="ARBA00023242"/>
    </source>
</evidence>
<dbReference type="GO" id="GO:0005634">
    <property type="term" value="C:nucleus"/>
    <property type="evidence" value="ECO:0007669"/>
    <property type="project" value="UniProtKB-SubCell"/>
</dbReference>
<dbReference type="PRINTS" id="PR00870">
    <property type="entry name" value="DNAPOLXBETA"/>
</dbReference>
<evidence type="ECO:0000313" key="19">
    <source>
        <dbReference type="EMBL" id="EOA81877.1"/>
    </source>
</evidence>
<dbReference type="Gene3D" id="3.40.50.10190">
    <property type="entry name" value="BRCT domain"/>
    <property type="match status" value="1"/>
</dbReference>
<dbReference type="CDD" id="cd00141">
    <property type="entry name" value="NT_POLXc"/>
    <property type="match status" value="1"/>
</dbReference>
<feature type="active site" description="Nucleophile; Schiff-base intermediate with DNA; for 5'-dRP lyase activity" evidence="16">
    <location>
        <position position="514"/>
    </location>
</feature>
<dbReference type="SUPFAM" id="SSF81301">
    <property type="entry name" value="Nucleotidyltransferase"/>
    <property type="match status" value="1"/>
</dbReference>
<dbReference type="OrthoDB" id="205514at2759"/>
<dbReference type="FunFam" id="3.30.210.10:FF:000001">
    <property type="entry name" value="DNA polymerase lambda"/>
    <property type="match status" value="1"/>
</dbReference>
<dbReference type="SUPFAM" id="SSF47802">
    <property type="entry name" value="DNA polymerase beta, N-terminal domain-like"/>
    <property type="match status" value="1"/>
</dbReference>
<evidence type="ECO:0000256" key="11">
    <source>
        <dbReference type="ARBA" id="ARBA00023125"/>
    </source>
</evidence>
<evidence type="ECO:0000256" key="17">
    <source>
        <dbReference type="SAM" id="MobiDB-lite"/>
    </source>
</evidence>
<evidence type="ECO:0000256" key="5">
    <source>
        <dbReference type="ARBA" id="ARBA00022679"/>
    </source>
</evidence>
<dbReference type="Pfam" id="PF10391">
    <property type="entry name" value="DNA_pol_lambd_f"/>
    <property type="match status" value="1"/>
</dbReference>
<dbReference type="Pfam" id="PF14716">
    <property type="entry name" value="HHH_8"/>
    <property type="match status" value="1"/>
</dbReference>
<dbReference type="InterPro" id="IPR027421">
    <property type="entry name" value="DNA_pol_lamdba_lyase_dom_sf"/>
</dbReference>
<evidence type="ECO:0000256" key="1">
    <source>
        <dbReference type="ARBA" id="ARBA00004123"/>
    </source>
</evidence>
<keyword evidence="8" id="KW-0479">Metal-binding</keyword>
<keyword evidence="4" id="KW-0237">DNA synthesis</keyword>
<dbReference type="InterPro" id="IPR036420">
    <property type="entry name" value="BRCT_dom_sf"/>
</dbReference>
<evidence type="ECO:0000259" key="18">
    <source>
        <dbReference type="SMART" id="SM00483"/>
    </source>
</evidence>
<organism evidence="19 20">
    <name type="scientific">Exserohilum turcicum (strain 28A)</name>
    <name type="common">Northern leaf blight fungus</name>
    <name type="synonym">Setosphaeria turcica</name>
    <dbReference type="NCBI Taxonomy" id="671987"/>
    <lineage>
        <taxon>Eukaryota</taxon>
        <taxon>Fungi</taxon>
        <taxon>Dikarya</taxon>
        <taxon>Ascomycota</taxon>
        <taxon>Pezizomycotina</taxon>
        <taxon>Dothideomycetes</taxon>
        <taxon>Pleosporomycetidae</taxon>
        <taxon>Pleosporales</taxon>
        <taxon>Pleosporineae</taxon>
        <taxon>Pleosporaceae</taxon>
        <taxon>Exserohilum</taxon>
    </lineage>
</organism>
<dbReference type="GO" id="GO:0006303">
    <property type="term" value="P:double-strand break repair via nonhomologous end joining"/>
    <property type="evidence" value="ECO:0007669"/>
    <property type="project" value="TreeGrafter"/>
</dbReference>
<proteinExistence type="inferred from homology"/>
<keyword evidence="14" id="KW-0539">Nucleus</keyword>
<dbReference type="Gene3D" id="1.10.150.20">
    <property type="entry name" value="5' to 3' exonuclease, C-terminal subdomain"/>
    <property type="match status" value="1"/>
</dbReference>
<dbReference type="InterPro" id="IPR010996">
    <property type="entry name" value="HHH_MUS81"/>
</dbReference>
<evidence type="ECO:0000256" key="6">
    <source>
        <dbReference type="ARBA" id="ARBA00022695"/>
    </source>
</evidence>
<evidence type="ECO:0000256" key="16">
    <source>
        <dbReference type="PIRSR" id="PIRSR622312-50"/>
    </source>
</evidence>
<feature type="compositionally biased region" description="Acidic residues" evidence="17">
    <location>
        <begin position="381"/>
        <end position="395"/>
    </location>
</feature>
<dbReference type="Gene3D" id="3.30.460.10">
    <property type="entry name" value="Beta Polymerase, domain 2"/>
    <property type="match status" value="1"/>
</dbReference>
<dbReference type="eggNOG" id="KOG2534">
    <property type="taxonomic scope" value="Eukaryota"/>
</dbReference>
<dbReference type="GO" id="GO:0006260">
    <property type="term" value="P:DNA replication"/>
    <property type="evidence" value="ECO:0007669"/>
    <property type="project" value="UniProtKB-KW"/>
</dbReference>
<keyword evidence="11" id="KW-0238">DNA-binding</keyword>
<dbReference type="EC" id="2.7.7.7" evidence="3"/>
<keyword evidence="13" id="KW-0456">Lyase</keyword>
<dbReference type="InterPro" id="IPR037160">
    <property type="entry name" value="DNA_Pol_thumb_sf"/>
</dbReference>
<dbReference type="PROSITE" id="PS00522">
    <property type="entry name" value="DNA_POLYMERASE_X"/>
    <property type="match status" value="1"/>
</dbReference>
<protein>
    <recommendedName>
        <fullName evidence="3">DNA-directed DNA polymerase</fullName>
        <ecNumber evidence="3">2.7.7.7</ecNumber>
    </recommendedName>
</protein>
<dbReference type="PANTHER" id="PTHR11276:SF28">
    <property type="entry name" value="DNA POLYMERASE LAMBDA"/>
    <property type="match status" value="1"/>
</dbReference>
<dbReference type="InterPro" id="IPR018944">
    <property type="entry name" value="DNA_pol_lambd_fingers_domain"/>
</dbReference>
<comment type="catalytic activity">
    <reaction evidence="15">
        <text>DNA(n) + a 2'-deoxyribonucleoside 5'-triphosphate = DNA(n+1) + diphosphate</text>
        <dbReference type="Rhea" id="RHEA:22508"/>
        <dbReference type="Rhea" id="RHEA-COMP:17339"/>
        <dbReference type="Rhea" id="RHEA-COMP:17340"/>
        <dbReference type="ChEBI" id="CHEBI:33019"/>
        <dbReference type="ChEBI" id="CHEBI:61560"/>
        <dbReference type="ChEBI" id="CHEBI:173112"/>
        <dbReference type="EC" id="2.7.7.7"/>
    </reaction>
</comment>
<dbReference type="FunFam" id="1.10.150.110:FF:000005">
    <property type="entry name" value="DNA polymerase POL4"/>
    <property type="match status" value="1"/>
</dbReference>
<feature type="compositionally biased region" description="Basic and acidic residues" evidence="17">
    <location>
        <begin position="63"/>
        <end position="73"/>
    </location>
</feature>
<dbReference type="AlphaFoldDB" id="R0K090"/>
<feature type="region of interest" description="Disordered" evidence="17">
    <location>
        <begin position="379"/>
        <end position="401"/>
    </location>
</feature>
<keyword evidence="7" id="KW-0235">DNA replication</keyword>
<sequence length="782" mass="87616">MSDPELAAKEAYFQAHALLDLSDDESDAPNESVRNLERALEDSKPKSPPPLLKHTSSFLGPTPKERQIEFEGHTKKRRVSERQLTQKATRSLTAPEPEPSESLQTTRPPNGAVARTNSSKSRMKRTISLTQLLGKEDTLFYKRVGAIPRELRHGKNAKPANNIKLEPEHKQLLKDKIIYFYPNDDISMARRRRIHKVIQLGAAWANVWSDSVTHIMLDDDTYTCSQLMRHLSKPIPTNVVLVKFDPYVPQCIMRGELLDPGASYFIVKGDDRINKVAQTPEPALAATPVQSSPHIRPSKRQMVTRGSQKTDSYATEESVPSTHPVIDAAPSSPLEDIVEDSFIMPSAGDNRIPEPQTTDHFGDALSQAIQETRALAHLPLDDDDDGDAETPESSDVESVKEVDNVEESLIMDPRLLAQHNIVSKASALRNKKPLNMNAFQCMNPSISGNTSHNPNARTIQILDEMCKHYDRMQDQWRTMSYRKCIATLKKQNVKITTAKQAAGLPFIGPRLAAKIEEIVLTDRLRRLDSTRTEPLDVVLHLFTGVYGAGLVQANKWMQAGYRTLEDVKAKAKLSESQRLGIEHYADFNSRIPRAEVEAHAAIVAAALQKIDPKFSTTIMGSYRRGAQDSGDIDLILTRPNTSLSAMRTVVFEVLIPHLYELDFLKASLATRRSNDSSGSKWLGASCLPGSSVWRRIDFLLVPEDEMGAALLYFTGNDIFNRSMRLLARTKGMRLNQKGLYTDVQRGRRAEKLNEGVLVEGRCEKRIFDILGVPWKEPHERAC</sequence>
<dbReference type="Gene3D" id="3.30.210.10">
    <property type="entry name" value="DNA polymerase, thumb domain"/>
    <property type="match status" value="1"/>
</dbReference>
<keyword evidence="20" id="KW-1185">Reference proteome</keyword>
<dbReference type="InterPro" id="IPR022312">
    <property type="entry name" value="DNA_pol_X"/>
</dbReference>
<reference evidence="19 20" key="2">
    <citation type="journal article" date="2013" name="PLoS Genet.">
        <title>Comparative genome structure, secondary metabolite, and effector coding capacity across Cochliobolus pathogens.</title>
        <authorList>
            <person name="Condon B.J."/>
            <person name="Leng Y."/>
            <person name="Wu D."/>
            <person name="Bushley K.E."/>
            <person name="Ohm R.A."/>
            <person name="Otillar R."/>
            <person name="Martin J."/>
            <person name="Schackwitz W."/>
            <person name="Grimwood J."/>
            <person name="MohdZainudin N."/>
            <person name="Xue C."/>
            <person name="Wang R."/>
            <person name="Manning V.A."/>
            <person name="Dhillon B."/>
            <person name="Tu Z.J."/>
            <person name="Steffenson B.J."/>
            <person name="Salamov A."/>
            <person name="Sun H."/>
            <person name="Lowry S."/>
            <person name="LaButti K."/>
            <person name="Han J."/>
            <person name="Copeland A."/>
            <person name="Lindquist E."/>
            <person name="Barry K."/>
            <person name="Schmutz J."/>
            <person name="Baker S.E."/>
            <person name="Ciuffetti L.M."/>
            <person name="Grigoriev I.V."/>
            <person name="Zhong S."/>
            <person name="Turgeon B.G."/>
        </authorList>
    </citation>
    <scope>NUCLEOTIDE SEQUENCE [LARGE SCALE GENOMIC DNA]</scope>
    <source>
        <strain evidence="20">28A</strain>
    </source>
</reference>
<dbReference type="EMBL" id="KB908855">
    <property type="protein sequence ID" value="EOA81877.1"/>
    <property type="molecule type" value="Genomic_DNA"/>
</dbReference>
<feature type="compositionally biased region" description="Polar residues" evidence="17">
    <location>
        <begin position="304"/>
        <end position="321"/>
    </location>
</feature>
<dbReference type="GO" id="GO:0003677">
    <property type="term" value="F:DNA binding"/>
    <property type="evidence" value="ECO:0007669"/>
    <property type="project" value="UniProtKB-KW"/>
</dbReference>
<dbReference type="InterPro" id="IPR029398">
    <property type="entry name" value="PolB_thumb"/>
</dbReference>
<evidence type="ECO:0000256" key="10">
    <source>
        <dbReference type="ARBA" id="ARBA00022932"/>
    </source>
</evidence>
<dbReference type="GeneID" id="19402630"/>
<gene>
    <name evidence="19" type="ORF">SETTUDRAFT_23137</name>
</gene>
<feature type="region of interest" description="Disordered" evidence="17">
    <location>
        <begin position="280"/>
        <end position="330"/>
    </location>
</feature>
<evidence type="ECO:0000256" key="13">
    <source>
        <dbReference type="ARBA" id="ARBA00023239"/>
    </source>
</evidence>
<dbReference type="InterPro" id="IPR043519">
    <property type="entry name" value="NT_sf"/>
</dbReference>
<dbReference type="PRINTS" id="PR00869">
    <property type="entry name" value="DNAPOLX"/>
</dbReference>
<dbReference type="Pfam" id="PF14792">
    <property type="entry name" value="DNA_pol_B_palm"/>
    <property type="match status" value="1"/>
</dbReference>
<accession>R0K090</accession>
<dbReference type="FunFam" id="1.10.150.20:FF:000010">
    <property type="entry name" value="DNA polymerase lambda"/>
    <property type="match status" value="1"/>
</dbReference>
<evidence type="ECO:0000256" key="12">
    <source>
        <dbReference type="ARBA" id="ARBA00023204"/>
    </source>
</evidence>
<dbReference type="STRING" id="671987.R0K090"/>
<keyword evidence="10" id="KW-0239">DNA-directed DNA polymerase</keyword>
<dbReference type="InterPro" id="IPR028207">
    <property type="entry name" value="DNA_pol_B_palm_palm"/>
</dbReference>
<comment type="subcellular location">
    <subcellularLocation>
        <location evidence="1">Nucleus</location>
    </subcellularLocation>
</comment>
<keyword evidence="5" id="KW-0808">Transferase</keyword>
<dbReference type="InterPro" id="IPR002054">
    <property type="entry name" value="DNA-dir_DNA_pol_X"/>
</dbReference>
<name>R0K090_EXST2</name>
<evidence type="ECO:0000256" key="7">
    <source>
        <dbReference type="ARBA" id="ARBA00022705"/>
    </source>
</evidence>
<dbReference type="GO" id="GO:0016829">
    <property type="term" value="F:lyase activity"/>
    <property type="evidence" value="ECO:0007669"/>
    <property type="project" value="UniProtKB-KW"/>
</dbReference>
<feature type="compositionally biased region" description="Basic and acidic residues" evidence="17">
    <location>
        <begin position="34"/>
        <end position="45"/>
    </location>
</feature>
<dbReference type="InterPro" id="IPR002008">
    <property type="entry name" value="DNA_pol_X_beta-like"/>
</dbReference>
<feature type="domain" description="DNA-directed DNA polymerase X" evidence="18">
    <location>
        <begin position="453"/>
        <end position="781"/>
    </location>
</feature>
<feature type="region of interest" description="Disordered" evidence="17">
    <location>
        <begin position="19"/>
        <end position="125"/>
    </location>
</feature>
<keyword evidence="9" id="KW-0227">DNA damage</keyword>
<dbReference type="PANTHER" id="PTHR11276">
    <property type="entry name" value="DNA POLYMERASE TYPE-X FAMILY MEMBER"/>
    <property type="match status" value="1"/>
</dbReference>
<reference evidence="19 20" key="1">
    <citation type="journal article" date="2012" name="PLoS Pathog.">
        <title>Diverse lifestyles and strategies of plant pathogenesis encoded in the genomes of eighteen Dothideomycetes fungi.</title>
        <authorList>
            <person name="Ohm R.A."/>
            <person name="Feau N."/>
            <person name="Henrissat B."/>
            <person name="Schoch C.L."/>
            <person name="Horwitz B.A."/>
            <person name="Barry K.W."/>
            <person name="Condon B.J."/>
            <person name="Copeland A.C."/>
            <person name="Dhillon B."/>
            <person name="Glaser F."/>
            <person name="Hesse C.N."/>
            <person name="Kosti I."/>
            <person name="LaButti K."/>
            <person name="Lindquist E.A."/>
            <person name="Lucas S."/>
            <person name="Salamov A.A."/>
            <person name="Bradshaw R.E."/>
            <person name="Ciuffetti L."/>
            <person name="Hamelin R.C."/>
            <person name="Kema G.H.J."/>
            <person name="Lawrence C."/>
            <person name="Scott J.A."/>
            <person name="Spatafora J.W."/>
            <person name="Turgeon B.G."/>
            <person name="de Wit P.J.G.M."/>
            <person name="Zhong S."/>
            <person name="Goodwin S.B."/>
            <person name="Grigoriev I.V."/>
        </authorList>
    </citation>
    <scope>NUCLEOTIDE SEQUENCE [LARGE SCALE GENOMIC DNA]</scope>
    <source>
        <strain evidence="20">28A</strain>
    </source>
</reference>
<dbReference type="SUPFAM" id="SSF52113">
    <property type="entry name" value="BRCT domain"/>
    <property type="match status" value="1"/>
</dbReference>
<dbReference type="GO" id="GO:0046872">
    <property type="term" value="F:metal ion binding"/>
    <property type="evidence" value="ECO:0007669"/>
    <property type="project" value="UniProtKB-KW"/>
</dbReference>
<dbReference type="RefSeq" id="XP_008030025.1">
    <property type="nucleotide sequence ID" value="XM_008031834.1"/>
</dbReference>
<evidence type="ECO:0000256" key="4">
    <source>
        <dbReference type="ARBA" id="ARBA00022634"/>
    </source>
</evidence>
<comment type="similarity">
    <text evidence="2">Belongs to the DNA polymerase type-X family.</text>
</comment>
<evidence type="ECO:0000256" key="2">
    <source>
        <dbReference type="ARBA" id="ARBA00008323"/>
    </source>
</evidence>
<feature type="compositionally biased region" description="Polar residues" evidence="17">
    <location>
        <begin position="82"/>
        <end position="92"/>
    </location>
</feature>
<evidence type="ECO:0000313" key="20">
    <source>
        <dbReference type="Proteomes" id="UP000016935"/>
    </source>
</evidence>
<evidence type="ECO:0000256" key="15">
    <source>
        <dbReference type="ARBA" id="ARBA00049244"/>
    </source>
</evidence>
<dbReference type="InterPro" id="IPR019843">
    <property type="entry name" value="DNA_pol-X_BS"/>
</dbReference>
<dbReference type="GO" id="GO:0003887">
    <property type="term" value="F:DNA-directed DNA polymerase activity"/>
    <property type="evidence" value="ECO:0007669"/>
    <property type="project" value="UniProtKB-KW"/>
</dbReference>
<evidence type="ECO:0000256" key="8">
    <source>
        <dbReference type="ARBA" id="ARBA00022723"/>
    </source>
</evidence>
<dbReference type="SUPFAM" id="SSF81585">
    <property type="entry name" value="PsbU/PolX domain-like"/>
    <property type="match status" value="1"/>
</dbReference>
<dbReference type="SMART" id="SM00483">
    <property type="entry name" value="POLXc"/>
    <property type="match status" value="1"/>
</dbReference>
<evidence type="ECO:0000256" key="3">
    <source>
        <dbReference type="ARBA" id="ARBA00012417"/>
    </source>
</evidence>
<keyword evidence="12" id="KW-0234">DNA repair</keyword>
<keyword evidence="6" id="KW-0548">Nucleotidyltransferase</keyword>